<feature type="non-terminal residue" evidence="1">
    <location>
        <position position="31"/>
    </location>
</feature>
<reference evidence="1" key="1">
    <citation type="journal article" date="2015" name="Nature">
        <title>Complex archaea that bridge the gap between prokaryotes and eukaryotes.</title>
        <authorList>
            <person name="Spang A."/>
            <person name="Saw J.H."/>
            <person name="Jorgensen S.L."/>
            <person name="Zaremba-Niedzwiedzka K."/>
            <person name="Martijn J."/>
            <person name="Lind A.E."/>
            <person name="van Eijk R."/>
            <person name="Schleper C."/>
            <person name="Guy L."/>
            <person name="Ettema T.J."/>
        </authorList>
    </citation>
    <scope>NUCLEOTIDE SEQUENCE</scope>
</reference>
<comment type="caution">
    <text evidence="1">The sequence shown here is derived from an EMBL/GenBank/DDBJ whole genome shotgun (WGS) entry which is preliminary data.</text>
</comment>
<dbReference type="AlphaFoldDB" id="A0A0F8WVY7"/>
<evidence type="ECO:0000313" key="1">
    <source>
        <dbReference type="EMBL" id="KKK52575.1"/>
    </source>
</evidence>
<name>A0A0F8WVY7_9ZZZZ</name>
<accession>A0A0F8WVY7</accession>
<dbReference type="EMBL" id="LAZR01066951">
    <property type="protein sequence ID" value="KKK52575.1"/>
    <property type="molecule type" value="Genomic_DNA"/>
</dbReference>
<protein>
    <submittedName>
        <fullName evidence="1">Uncharacterized protein</fullName>
    </submittedName>
</protein>
<organism evidence="1">
    <name type="scientific">marine sediment metagenome</name>
    <dbReference type="NCBI Taxonomy" id="412755"/>
    <lineage>
        <taxon>unclassified sequences</taxon>
        <taxon>metagenomes</taxon>
        <taxon>ecological metagenomes</taxon>
    </lineage>
</organism>
<proteinExistence type="predicted"/>
<sequence length="31" mass="3298">MSFISKLGKGLKGAMNAVNADEYQLKGVKAK</sequence>
<gene>
    <name evidence="1" type="ORF">LCGC14_3103530</name>
</gene>